<dbReference type="KEGG" id="rid:RIdsm_02439"/>
<evidence type="ECO:0000313" key="5">
    <source>
        <dbReference type="Proteomes" id="UP000051401"/>
    </source>
</evidence>
<keyword evidence="5" id="KW-1185">Reference proteome</keyword>
<dbReference type="AlphaFoldDB" id="A0A0T5P896"/>
<proteinExistence type="predicted"/>
<keyword evidence="2" id="KW-0812">Transmembrane</keyword>
<sequence length="95" mass="10989">MATCEIDDIVDCLDVEKLPGIDVHPAAILILTPFIVIFVWAAWMEFRRWWLYGPSENKRSNFPINEDAPSYEPPPEEDADSALPDQDNEQERRND</sequence>
<dbReference type="RefSeq" id="WP_057816620.1">
    <property type="nucleotide sequence ID" value="NZ_CAXRJZ010000054.1"/>
</dbReference>
<feature type="region of interest" description="Disordered" evidence="1">
    <location>
        <begin position="56"/>
        <end position="95"/>
    </location>
</feature>
<reference evidence="4 6" key="2">
    <citation type="submission" date="2018-08" db="EMBL/GenBank/DDBJ databases">
        <title>Genetic Globetrotter - A new plasmid hitch-hiking vast phylogenetic and geographic distances.</title>
        <authorList>
            <person name="Vollmers J."/>
            <person name="Petersen J."/>
        </authorList>
    </citation>
    <scope>NUCLEOTIDE SEQUENCE [LARGE SCALE GENOMIC DNA]</scope>
    <source>
        <strain evidence="4 6">DSM 26383</strain>
    </source>
</reference>
<evidence type="ECO:0000313" key="6">
    <source>
        <dbReference type="Proteomes" id="UP000325785"/>
    </source>
</evidence>
<dbReference type="Proteomes" id="UP000325785">
    <property type="component" value="Chromosome"/>
</dbReference>
<evidence type="ECO:0000313" key="3">
    <source>
        <dbReference type="EMBL" id="KRS17451.1"/>
    </source>
</evidence>
<keyword evidence="2" id="KW-0472">Membrane</keyword>
<dbReference type="OrthoDB" id="7746079at2"/>
<dbReference type="PATRIC" id="fig|540747.5.peg.5685"/>
<keyword evidence="2" id="KW-1133">Transmembrane helix</keyword>
<organism evidence="3 5">
    <name type="scientific">Roseovarius indicus</name>
    <dbReference type="NCBI Taxonomy" id="540747"/>
    <lineage>
        <taxon>Bacteria</taxon>
        <taxon>Pseudomonadati</taxon>
        <taxon>Pseudomonadota</taxon>
        <taxon>Alphaproteobacteria</taxon>
        <taxon>Rhodobacterales</taxon>
        <taxon>Roseobacteraceae</taxon>
        <taxon>Roseovarius</taxon>
    </lineage>
</organism>
<evidence type="ECO:0000256" key="2">
    <source>
        <dbReference type="SAM" id="Phobius"/>
    </source>
</evidence>
<dbReference type="EMBL" id="CP031598">
    <property type="protein sequence ID" value="QEW26639.1"/>
    <property type="molecule type" value="Genomic_DNA"/>
</dbReference>
<dbReference type="Proteomes" id="UP000051401">
    <property type="component" value="Unassembled WGS sequence"/>
</dbReference>
<name>A0A0T5P896_9RHOB</name>
<dbReference type="EMBL" id="LAXI01000007">
    <property type="protein sequence ID" value="KRS17451.1"/>
    <property type="molecule type" value="Genomic_DNA"/>
</dbReference>
<gene>
    <name evidence="4" type="ORF">RIdsm_02439</name>
    <name evidence="3" type="ORF">XM52_13245</name>
</gene>
<accession>A0A0T5P896</accession>
<evidence type="ECO:0000313" key="4">
    <source>
        <dbReference type="EMBL" id="QEW26639.1"/>
    </source>
</evidence>
<feature type="transmembrane region" description="Helical" evidence="2">
    <location>
        <begin position="23"/>
        <end position="43"/>
    </location>
</feature>
<protein>
    <submittedName>
        <fullName evidence="3">Uncharacterized protein</fullName>
    </submittedName>
</protein>
<reference evidence="3 5" key="1">
    <citation type="submission" date="2015-04" db="EMBL/GenBank/DDBJ databases">
        <title>The draft genome sequence of Roseovarius indicus B108T.</title>
        <authorList>
            <person name="Li G."/>
            <person name="Lai Q."/>
            <person name="Shao Z."/>
            <person name="Yan P."/>
        </authorList>
    </citation>
    <scope>NUCLEOTIDE SEQUENCE [LARGE SCALE GENOMIC DNA]</scope>
    <source>
        <strain evidence="3 5">B108</strain>
    </source>
</reference>
<evidence type="ECO:0000256" key="1">
    <source>
        <dbReference type="SAM" id="MobiDB-lite"/>
    </source>
</evidence>
<dbReference type="STRING" id="540747.SAMN04488031_101903"/>